<keyword evidence="1" id="KW-0472">Membrane</keyword>
<feature type="transmembrane region" description="Helical" evidence="1">
    <location>
        <begin position="84"/>
        <end position="104"/>
    </location>
</feature>
<gene>
    <name evidence="2" type="ORF">DIZ79_16940</name>
</gene>
<feature type="transmembrane region" description="Helical" evidence="1">
    <location>
        <begin position="26"/>
        <end position="44"/>
    </location>
</feature>
<feature type="transmembrane region" description="Helical" evidence="1">
    <location>
        <begin position="116"/>
        <end position="133"/>
    </location>
</feature>
<keyword evidence="1" id="KW-0812">Transmembrane</keyword>
<reference evidence="2 3" key="1">
    <citation type="journal article" date="2018" name="ISME J.">
        <title>Endosymbiont genomes yield clues of tubeworm success.</title>
        <authorList>
            <person name="Li Y."/>
            <person name="Liles M.R."/>
            <person name="Halanych K.M."/>
        </authorList>
    </citation>
    <scope>NUCLEOTIDE SEQUENCE [LARGE SCALE GENOMIC DNA]</scope>
    <source>
        <strain evidence="2">A1422</strain>
    </source>
</reference>
<organism evidence="2 3">
    <name type="scientific">endosymbiont of Lamellibrachia luymesi</name>
    <dbReference type="NCBI Taxonomy" id="2200907"/>
    <lineage>
        <taxon>Bacteria</taxon>
        <taxon>Pseudomonadati</taxon>
        <taxon>Pseudomonadota</taxon>
        <taxon>Gammaproteobacteria</taxon>
        <taxon>sulfur-oxidizing symbionts</taxon>
    </lineage>
</organism>
<keyword evidence="1" id="KW-1133">Transmembrane helix</keyword>
<proteinExistence type="predicted"/>
<evidence type="ECO:0000313" key="2">
    <source>
        <dbReference type="EMBL" id="RDH85198.1"/>
    </source>
</evidence>
<name>A0A370DJW1_9GAMM</name>
<feature type="transmembrane region" description="Helical" evidence="1">
    <location>
        <begin position="51"/>
        <end position="72"/>
    </location>
</feature>
<evidence type="ECO:0000313" key="3">
    <source>
        <dbReference type="Proteomes" id="UP000255508"/>
    </source>
</evidence>
<evidence type="ECO:0000256" key="1">
    <source>
        <dbReference type="SAM" id="Phobius"/>
    </source>
</evidence>
<feature type="transmembrane region" description="Helical" evidence="1">
    <location>
        <begin position="139"/>
        <end position="163"/>
    </location>
</feature>
<comment type="caution">
    <text evidence="2">The sequence shown here is derived from an EMBL/GenBank/DDBJ whole genome shotgun (WGS) entry which is preliminary data.</text>
</comment>
<sequence length="166" mass="18180">MKTLLNFFVDLCLLRAAPQDLPASGVILAGTFLLNILVSLLMIVDARHGPGLALIESLFETFLMLTVLYLALRTRRLRGRFQQSATALMGSGLLLGLLALPLVAWSHRSESTEAGLLLLLLIIWSIVVLGHIIRHTFGLTLNIGMALGVLYTMLAWSMVARLFPVT</sequence>
<dbReference type="Proteomes" id="UP000255508">
    <property type="component" value="Unassembled WGS sequence"/>
</dbReference>
<accession>A0A370DJW1</accession>
<dbReference type="AlphaFoldDB" id="A0A370DJW1"/>
<dbReference type="EMBL" id="QFXD01000302">
    <property type="protein sequence ID" value="RDH85198.1"/>
    <property type="molecule type" value="Genomic_DNA"/>
</dbReference>
<protein>
    <submittedName>
        <fullName evidence="2">Uncharacterized protein</fullName>
    </submittedName>
</protein>